<dbReference type="SMART" id="SM00530">
    <property type="entry name" value="HTH_XRE"/>
    <property type="match status" value="1"/>
</dbReference>
<reference evidence="4 5" key="1">
    <citation type="submission" date="2017-09" db="EMBL/GenBank/DDBJ databases">
        <authorList>
            <consortium name="International Durum Wheat Genome Sequencing Consortium (IDWGSC)"/>
            <person name="Milanesi L."/>
        </authorList>
    </citation>
    <scope>NUCLEOTIDE SEQUENCE [LARGE SCALE GENOMIC DNA]</scope>
    <source>
        <strain evidence="5">cv. Svevo</strain>
    </source>
</reference>
<sequence>MAGIGPIRQDWEPIVVRKKAQNAADKKDTENLSHERVSSDLKKNLMQARLDKKMTQAQLAQMINEKPQVIQEYESGKAIPNNQIIGKLERALGAKLRSKK</sequence>
<dbReference type="GO" id="GO:0005730">
    <property type="term" value="C:nucleolus"/>
    <property type="evidence" value="ECO:0007669"/>
    <property type="project" value="UniProtKB-ARBA"/>
</dbReference>
<keyword evidence="5" id="KW-1185">Reference proteome</keyword>
<protein>
    <recommendedName>
        <fullName evidence="3">HTH cro/C1-type domain-containing protein</fullName>
    </recommendedName>
</protein>
<dbReference type="PANTHER" id="PTHR10245:SF123">
    <property type="entry name" value="OS08G0366100 PROTEIN"/>
    <property type="match status" value="1"/>
</dbReference>
<keyword evidence="2" id="KW-0238">DNA-binding</keyword>
<dbReference type="GO" id="GO:0003677">
    <property type="term" value="F:DNA binding"/>
    <property type="evidence" value="ECO:0007669"/>
    <property type="project" value="UniProtKB-KW"/>
</dbReference>
<evidence type="ECO:0000256" key="2">
    <source>
        <dbReference type="ARBA" id="ARBA00023125"/>
    </source>
</evidence>
<feature type="domain" description="HTH cro/C1-type" evidence="3">
    <location>
        <begin position="45"/>
        <end position="99"/>
    </location>
</feature>
<evidence type="ECO:0000256" key="1">
    <source>
        <dbReference type="ARBA" id="ARBA00009802"/>
    </source>
</evidence>
<dbReference type="InterPro" id="IPR010982">
    <property type="entry name" value="Lambda_DNA-bd_dom_sf"/>
</dbReference>
<dbReference type="Proteomes" id="UP000324705">
    <property type="component" value="Chromosome 2A"/>
</dbReference>
<dbReference type="Gene3D" id="1.10.260.40">
    <property type="entry name" value="lambda repressor-like DNA-binding domains"/>
    <property type="match status" value="1"/>
</dbReference>
<dbReference type="PROSITE" id="PS50943">
    <property type="entry name" value="HTH_CROC1"/>
    <property type="match status" value="1"/>
</dbReference>
<organism evidence="4 5">
    <name type="scientific">Triticum turgidum subsp. durum</name>
    <name type="common">Durum wheat</name>
    <name type="synonym">Triticum durum</name>
    <dbReference type="NCBI Taxonomy" id="4567"/>
    <lineage>
        <taxon>Eukaryota</taxon>
        <taxon>Viridiplantae</taxon>
        <taxon>Streptophyta</taxon>
        <taxon>Embryophyta</taxon>
        <taxon>Tracheophyta</taxon>
        <taxon>Spermatophyta</taxon>
        <taxon>Magnoliopsida</taxon>
        <taxon>Liliopsida</taxon>
        <taxon>Poales</taxon>
        <taxon>Poaceae</taxon>
        <taxon>BOP clade</taxon>
        <taxon>Pooideae</taxon>
        <taxon>Triticodae</taxon>
        <taxon>Triticeae</taxon>
        <taxon>Triticinae</taxon>
        <taxon>Triticum</taxon>
    </lineage>
</organism>
<dbReference type="Pfam" id="PF01381">
    <property type="entry name" value="HTH_3"/>
    <property type="match status" value="1"/>
</dbReference>
<comment type="similarity">
    <text evidence="1">Belongs to the MBF1 family.</text>
</comment>
<dbReference type="Gramene" id="TRITD2Av1G229780.4">
    <property type="protein sequence ID" value="TRITD2Av1G229780.4"/>
    <property type="gene ID" value="TRITD2Av1G229780"/>
</dbReference>
<accession>A0A9R1P139</accession>
<dbReference type="EMBL" id="LT934113">
    <property type="protein sequence ID" value="VAH34773.1"/>
    <property type="molecule type" value="Genomic_DNA"/>
</dbReference>
<evidence type="ECO:0000313" key="5">
    <source>
        <dbReference type="Proteomes" id="UP000324705"/>
    </source>
</evidence>
<dbReference type="SUPFAM" id="SSF47413">
    <property type="entry name" value="lambda repressor-like DNA-binding domains"/>
    <property type="match status" value="1"/>
</dbReference>
<evidence type="ECO:0000313" key="4">
    <source>
        <dbReference type="EMBL" id="VAH34773.1"/>
    </source>
</evidence>
<dbReference type="GO" id="GO:0003713">
    <property type="term" value="F:transcription coactivator activity"/>
    <property type="evidence" value="ECO:0007669"/>
    <property type="project" value="UniProtKB-ARBA"/>
</dbReference>
<dbReference type="FunFam" id="1.10.260.40:FF:000018">
    <property type="entry name" value="Multiprotein bridging factor 1"/>
    <property type="match status" value="1"/>
</dbReference>
<evidence type="ECO:0000259" key="3">
    <source>
        <dbReference type="PROSITE" id="PS50943"/>
    </source>
</evidence>
<proteinExistence type="inferred from homology"/>
<name>A0A9R1P139_TRITD</name>
<gene>
    <name evidence="4" type="ORF">TRITD_2Av1G229780</name>
</gene>
<dbReference type="AlphaFoldDB" id="A0A9R1P139"/>
<dbReference type="CDD" id="cd00093">
    <property type="entry name" value="HTH_XRE"/>
    <property type="match status" value="1"/>
</dbReference>
<dbReference type="InterPro" id="IPR001387">
    <property type="entry name" value="Cro/C1-type_HTH"/>
</dbReference>
<dbReference type="PANTHER" id="PTHR10245">
    <property type="entry name" value="ENDOTHELIAL DIFFERENTIATION-RELATED FACTOR 1 MULTIPROTEIN BRIDGING FACTOR 1"/>
    <property type="match status" value="1"/>
</dbReference>